<dbReference type="HOGENOM" id="CLU_2146174_0_0_1"/>
<dbReference type="EMBL" id="KN831770">
    <property type="protein sequence ID" value="KIM47103.1"/>
    <property type="molecule type" value="Genomic_DNA"/>
</dbReference>
<organism evidence="1 2">
    <name type="scientific">Hebeloma cylindrosporum</name>
    <dbReference type="NCBI Taxonomy" id="76867"/>
    <lineage>
        <taxon>Eukaryota</taxon>
        <taxon>Fungi</taxon>
        <taxon>Dikarya</taxon>
        <taxon>Basidiomycota</taxon>
        <taxon>Agaricomycotina</taxon>
        <taxon>Agaricomycetes</taxon>
        <taxon>Agaricomycetidae</taxon>
        <taxon>Agaricales</taxon>
        <taxon>Agaricineae</taxon>
        <taxon>Hymenogastraceae</taxon>
        <taxon>Hebeloma</taxon>
    </lineage>
</organism>
<name>A0A0C2YBC6_HEBCY</name>
<reference evidence="1 2" key="1">
    <citation type="submission" date="2014-04" db="EMBL/GenBank/DDBJ databases">
        <authorList>
            <consortium name="DOE Joint Genome Institute"/>
            <person name="Kuo A."/>
            <person name="Gay G."/>
            <person name="Dore J."/>
            <person name="Kohler A."/>
            <person name="Nagy L.G."/>
            <person name="Floudas D."/>
            <person name="Copeland A."/>
            <person name="Barry K.W."/>
            <person name="Cichocki N."/>
            <person name="Veneault-Fourrey C."/>
            <person name="LaButti K."/>
            <person name="Lindquist E.A."/>
            <person name="Lipzen A."/>
            <person name="Lundell T."/>
            <person name="Morin E."/>
            <person name="Murat C."/>
            <person name="Sun H."/>
            <person name="Tunlid A."/>
            <person name="Henrissat B."/>
            <person name="Grigoriev I.V."/>
            <person name="Hibbett D.S."/>
            <person name="Martin F."/>
            <person name="Nordberg H.P."/>
            <person name="Cantor M.N."/>
            <person name="Hua S.X."/>
        </authorList>
    </citation>
    <scope>NUCLEOTIDE SEQUENCE [LARGE SCALE GENOMIC DNA]</scope>
    <source>
        <strain evidence="2">h7</strain>
    </source>
</reference>
<sequence>MIGDVPGRVYPSMPLWVERQFHGNHSTEHVVTVYSPTDNRFPHPYESTPRRAFRLITKLRVRTSRIASCLSLNSQANVRVTTKNLSVDNAKHWLVNNPSRERRSPQWFYTER</sequence>
<reference evidence="2" key="2">
    <citation type="submission" date="2015-01" db="EMBL/GenBank/DDBJ databases">
        <title>Evolutionary Origins and Diversification of the Mycorrhizal Mutualists.</title>
        <authorList>
            <consortium name="DOE Joint Genome Institute"/>
            <consortium name="Mycorrhizal Genomics Consortium"/>
            <person name="Kohler A."/>
            <person name="Kuo A."/>
            <person name="Nagy L.G."/>
            <person name="Floudas D."/>
            <person name="Copeland A."/>
            <person name="Barry K.W."/>
            <person name="Cichocki N."/>
            <person name="Veneault-Fourrey C."/>
            <person name="LaButti K."/>
            <person name="Lindquist E.A."/>
            <person name="Lipzen A."/>
            <person name="Lundell T."/>
            <person name="Morin E."/>
            <person name="Murat C."/>
            <person name="Riley R."/>
            <person name="Ohm R."/>
            <person name="Sun H."/>
            <person name="Tunlid A."/>
            <person name="Henrissat B."/>
            <person name="Grigoriev I.V."/>
            <person name="Hibbett D.S."/>
            <person name="Martin F."/>
        </authorList>
    </citation>
    <scope>NUCLEOTIDE SEQUENCE [LARGE SCALE GENOMIC DNA]</scope>
    <source>
        <strain evidence="2">h7</strain>
    </source>
</reference>
<keyword evidence="2" id="KW-1185">Reference proteome</keyword>
<evidence type="ECO:0000313" key="2">
    <source>
        <dbReference type="Proteomes" id="UP000053424"/>
    </source>
</evidence>
<gene>
    <name evidence="1" type="ORF">M413DRAFT_440634</name>
</gene>
<dbReference type="Proteomes" id="UP000053424">
    <property type="component" value="Unassembled WGS sequence"/>
</dbReference>
<feature type="non-terminal residue" evidence="1">
    <location>
        <position position="1"/>
    </location>
</feature>
<proteinExistence type="predicted"/>
<evidence type="ECO:0000313" key="1">
    <source>
        <dbReference type="EMBL" id="KIM47103.1"/>
    </source>
</evidence>
<accession>A0A0C2YBC6</accession>
<protein>
    <submittedName>
        <fullName evidence="1">Uncharacterized protein</fullName>
    </submittedName>
</protein>
<dbReference type="AlphaFoldDB" id="A0A0C2YBC6"/>